<name>A0A7L7YZV0_9MICO</name>
<keyword evidence="4" id="KW-1185">Reference proteome</keyword>
<reference evidence="3 4" key="1">
    <citation type="submission" date="2020-08" db="EMBL/GenBank/DDBJ databases">
        <title>Description of Clavibacter zhangzhiyonge sp. nov., a phytopathogenic actinobacterium isolated from barley seeds, causing leaf brown spot and decline.</title>
        <authorList>
            <person name="Tian Q."/>
            <person name="Chuan J."/>
            <person name="Zhao W."/>
            <person name="Li X."/>
        </authorList>
    </citation>
    <scope>NUCLEOTIDE SEQUENCE [LARGE SCALE GENOMIC DNA]</scope>
    <source>
        <strain evidence="3 4">DM1</strain>
    </source>
</reference>
<evidence type="ECO:0008006" key="5">
    <source>
        <dbReference type="Google" id="ProtNLM"/>
    </source>
</evidence>
<evidence type="ECO:0000313" key="4">
    <source>
        <dbReference type="Proteomes" id="UP000516660"/>
    </source>
</evidence>
<evidence type="ECO:0000256" key="2">
    <source>
        <dbReference type="SAM" id="SignalP"/>
    </source>
</evidence>
<feature type="compositionally biased region" description="Pro residues" evidence="1">
    <location>
        <begin position="37"/>
        <end position="47"/>
    </location>
</feature>
<sequence length="188" mass="20275">MHERPRELPLRRGRVAARCVLVVLVSSLLAGCTAPPSSEPAPAPAPSPTLTQEQQDDESFHDVVTRYVDLDANSDTERDLAELLTGTVLDGEKSGLADARRTGIRKSGKDVVSGFQVTERGLDPAGLRYMTAQMCLDVSGTRISDSGGADITPQRDPRLSLQVKAVKAQDALWRISDIVRNEDVHACG</sequence>
<gene>
    <name evidence="3" type="ORF">H9X71_10260</name>
</gene>
<organism evidence="3 4">
    <name type="scientific">Clavibacter zhangzhiyongii</name>
    <dbReference type="NCBI Taxonomy" id="2768071"/>
    <lineage>
        <taxon>Bacteria</taxon>
        <taxon>Bacillati</taxon>
        <taxon>Actinomycetota</taxon>
        <taxon>Actinomycetes</taxon>
        <taxon>Micrococcales</taxon>
        <taxon>Microbacteriaceae</taxon>
        <taxon>Clavibacter</taxon>
    </lineage>
</organism>
<dbReference type="Proteomes" id="UP000516660">
    <property type="component" value="Chromosome"/>
</dbReference>
<keyword evidence="2" id="KW-0732">Signal</keyword>
<evidence type="ECO:0000313" key="3">
    <source>
        <dbReference type="EMBL" id="QOD42994.1"/>
    </source>
</evidence>
<feature type="chain" id="PRO_5038361291" description="Lipoprotein" evidence="2">
    <location>
        <begin position="31"/>
        <end position="188"/>
    </location>
</feature>
<dbReference type="PROSITE" id="PS51257">
    <property type="entry name" value="PROKAR_LIPOPROTEIN"/>
    <property type="match status" value="1"/>
</dbReference>
<feature type="signal peptide" evidence="2">
    <location>
        <begin position="1"/>
        <end position="30"/>
    </location>
</feature>
<evidence type="ECO:0000256" key="1">
    <source>
        <dbReference type="SAM" id="MobiDB-lite"/>
    </source>
</evidence>
<dbReference type="AlphaFoldDB" id="A0A7L7YZV0"/>
<dbReference type="EMBL" id="CP061274">
    <property type="protein sequence ID" value="QOD42994.1"/>
    <property type="molecule type" value="Genomic_DNA"/>
</dbReference>
<feature type="region of interest" description="Disordered" evidence="1">
    <location>
        <begin position="33"/>
        <end position="58"/>
    </location>
</feature>
<proteinExistence type="predicted"/>
<dbReference type="KEGG" id="czh:H9X71_10260"/>
<protein>
    <recommendedName>
        <fullName evidence="5">Lipoprotein</fullName>
    </recommendedName>
</protein>
<accession>A0A7L7YZV0</accession>